<evidence type="ECO:0000256" key="8">
    <source>
        <dbReference type="ARBA" id="ARBA00023077"/>
    </source>
</evidence>
<dbReference type="InterPro" id="IPR039426">
    <property type="entry name" value="TonB-dep_rcpt-like"/>
</dbReference>
<keyword evidence="8 12" id="KW-0798">TonB box</keyword>
<keyword evidence="2 11" id="KW-0813">Transport</keyword>
<dbReference type="KEGG" id="psym:J1N51_05180"/>
<evidence type="ECO:0000259" key="14">
    <source>
        <dbReference type="Pfam" id="PF00593"/>
    </source>
</evidence>
<name>A0A975DCX4_9GAMM</name>
<keyword evidence="16" id="KW-0675">Receptor</keyword>
<evidence type="ECO:0000256" key="6">
    <source>
        <dbReference type="ARBA" id="ARBA00023004"/>
    </source>
</evidence>
<dbReference type="GO" id="GO:0009279">
    <property type="term" value="C:cell outer membrane"/>
    <property type="evidence" value="ECO:0007669"/>
    <property type="project" value="UniProtKB-SubCell"/>
</dbReference>
<evidence type="ECO:0000256" key="7">
    <source>
        <dbReference type="ARBA" id="ARBA00023065"/>
    </source>
</evidence>
<feature type="signal peptide" evidence="13">
    <location>
        <begin position="1"/>
        <end position="34"/>
    </location>
</feature>
<keyword evidence="17" id="KW-1185">Reference proteome</keyword>
<evidence type="ECO:0000256" key="4">
    <source>
        <dbReference type="ARBA" id="ARBA00022496"/>
    </source>
</evidence>
<dbReference type="GO" id="GO:0006826">
    <property type="term" value="P:iron ion transport"/>
    <property type="evidence" value="ECO:0007669"/>
    <property type="project" value="UniProtKB-KW"/>
</dbReference>
<reference evidence="16" key="1">
    <citation type="submission" date="2021-03" db="EMBL/GenBank/DDBJ databases">
        <title>Description of Psychrosphaera ytuae sp. nov. isolated from deep sea sediment of South China Sea.</title>
        <authorList>
            <person name="Zhang J."/>
            <person name="Xu X.-D."/>
        </authorList>
    </citation>
    <scope>NUCLEOTIDE SEQUENCE</scope>
    <source>
        <strain evidence="16">MTZ26</strain>
    </source>
</reference>
<sequence>MQSKDQNAFNTPHYSKLTQAILGALTLVSTSTMANETDAEESTAKKEGLEVIQVTAQKRVESIQDVPIAITAFGDADIEKMGIQNANDLGLLTPGLETNNATATQTTFNIRGITTNDMGIGLDAAVAVYIDGVYVGRRGSSNINFNDVERVEVLKGPQGTLFGRNAAAGAIHIITKKPAGDNEGMVKFTIGNYNKRKIEMSADLKINEDWSFRGGFNSNYRGGYLDVVDSKERYGTQEDWSIRGSWLWNKNADTEVIIRADFNDTNQQGRPAVTLNTSFGSGDPFAPIEYDFEGLETREAYGASVEVNHDMGDMTFTSISGFRAFERYNAMEDDGSAFTRAYFESILIEDQTQLSQEFRLVGSHGDLKWTAGSTFYYEDIKQDVVATFNTLSFDSLAVVQLGLDPRIVPDFPFGQGVAGAYMTLGPLEAQQVIGREIQRRMMAGESFESAQAAVGNELVNANITRLFGQHTETFEHSATTTSVALYFDGTYAVTDKLDVTLGGRFTYDDKEFSLFSAPQNFFTVPYENLGEVPLAVAFQPEQAEQAENWSKFTPRFVIDYKWTDSFMTYASYAEGFKSGGFNGLGEAPPVKEETVTNTEIGFKSSWFDNRFRLNASVFDYEYTNLQQLELFGSPVPTYNLRNVDAEGDGYDVEMVWQVTPDLILTANHGKTIAEYTKWDFFPGEDQSDSRVGEPISGMPEGQSNVRLDYFFEGLNGQWNFHVSWAKTGERTQGVEGPELAVMPFEPGSVTGINPNGRISGYSLVNTRLSWQSDNHPIFVAAYISNATDEKYLIQTGGQAMALGSPIATPALPRMFGFEFGMEF</sequence>
<dbReference type="InterPro" id="IPR012910">
    <property type="entry name" value="Plug_dom"/>
</dbReference>
<dbReference type="Pfam" id="PF00593">
    <property type="entry name" value="TonB_dep_Rec_b-barrel"/>
    <property type="match status" value="1"/>
</dbReference>
<proteinExistence type="inferred from homology"/>
<keyword evidence="9 11" id="KW-0472">Membrane</keyword>
<dbReference type="EMBL" id="CP072110">
    <property type="protein sequence ID" value="QTH64850.1"/>
    <property type="molecule type" value="Genomic_DNA"/>
</dbReference>
<evidence type="ECO:0000256" key="5">
    <source>
        <dbReference type="ARBA" id="ARBA00022692"/>
    </source>
</evidence>
<feature type="domain" description="TonB-dependent receptor-like beta-barrel" evidence="14">
    <location>
        <begin position="324"/>
        <end position="771"/>
    </location>
</feature>
<protein>
    <submittedName>
        <fullName evidence="16">TonB-dependent receptor</fullName>
    </submittedName>
</protein>
<keyword evidence="3 11" id="KW-1134">Transmembrane beta strand</keyword>
<evidence type="ECO:0000256" key="9">
    <source>
        <dbReference type="ARBA" id="ARBA00023136"/>
    </source>
</evidence>
<keyword evidence="6" id="KW-0408">Iron</keyword>
<keyword evidence="4" id="KW-0410">Iron transport</keyword>
<organism evidence="16 17">
    <name type="scientific">Psychrosphaera ytuae</name>
    <dbReference type="NCBI Taxonomy" id="2820710"/>
    <lineage>
        <taxon>Bacteria</taxon>
        <taxon>Pseudomonadati</taxon>
        <taxon>Pseudomonadota</taxon>
        <taxon>Gammaproteobacteria</taxon>
        <taxon>Alteromonadales</taxon>
        <taxon>Pseudoalteromonadaceae</taxon>
        <taxon>Psychrosphaera</taxon>
    </lineage>
</organism>
<dbReference type="InterPro" id="IPR036942">
    <property type="entry name" value="Beta-barrel_TonB_sf"/>
</dbReference>
<dbReference type="PANTHER" id="PTHR32552">
    <property type="entry name" value="FERRICHROME IRON RECEPTOR-RELATED"/>
    <property type="match status" value="1"/>
</dbReference>
<keyword evidence="10 11" id="KW-0998">Cell outer membrane</keyword>
<keyword evidence="7" id="KW-0406">Ion transport</keyword>
<dbReference type="RefSeq" id="WP_208832904.1">
    <property type="nucleotide sequence ID" value="NZ_CP072110.1"/>
</dbReference>
<evidence type="ECO:0000259" key="15">
    <source>
        <dbReference type="Pfam" id="PF07715"/>
    </source>
</evidence>
<keyword evidence="5 11" id="KW-0812">Transmembrane</keyword>
<comment type="subcellular location">
    <subcellularLocation>
        <location evidence="1 11">Cell outer membrane</location>
        <topology evidence="1 11">Multi-pass membrane protein</topology>
    </subcellularLocation>
</comment>
<evidence type="ECO:0000256" key="1">
    <source>
        <dbReference type="ARBA" id="ARBA00004571"/>
    </source>
</evidence>
<dbReference type="AlphaFoldDB" id="A0A975DCX4"/>
<dbReference type="Gene3D" id="2.40.170.20">
    <property type="entry name" value="TonB-dependent receptor, beta-barrel domain"/>
    <property type="match status" value="2"/>
</dbReference>
<feature type="chain" id="PRO_5037455390" evidence="13">
    <location>
        <begin position="35"/>
        <end position="823"/>
    </location>
</feature>
<dbReference type="PANTHER" id="PTHR32552:SF81">
    <property type="entry name" value="TONB-DEPENDENT OUTER MEMBRANE RECEPTOR"/>
    <property type="match status" value="1"/>
</dbReference>
<evidence type="ECO:0000256" key="13">
    <source>
        <dbReference type="SAM" id="SignalP"/>
    </source>
</evidence>
<evidence type="ECO:0000313" key="16">
    <source>
        <dbReference type="EMBL" id="QTH64850.1"/>
    </source>
</evidence>
<accession>A0A975DCX4</accession>
<evidence type="ECO:0000256" key="2">
    <source>
        <dbReference type="ARBA" id="ARBA00022448"/>
    </source>
</evidence>
<comment type="similarity">
    <text evidence="11 12">Belongs to the TonB-dependent receptor family.</text>
</comment>
<feature type="domain" description="TonB-dependent receptor plug" evidence="15">
    <location>
        <begin position="63"/>
        <end position="170"/>
    </location>
</feature>
<evidence type="ECO:0000256" key="10">
    <source>
        <dbReference type="ARBA" id="ARBA00023237"/>
    </source>
</evidence>
<evidence type="ECO:0000256" key="3">
    <source>
        <dbReference type="ARBA" id="ARBA00022452"/>
    </source>
</evidence>
<evidence type="ECO:0000256" key="11">
    <source>
        <dbReference type="PROSITE-ProRule" id="PRU01360"/>
    </source>
</evidence>
<evidence type="ECO:0000313" key="17">
    <source>
        <dbReference type="Proteomes" id="UP000682739"/>
    </source>
</evidence>
<evidence type="ECO:0000256" key="12">
    <source>
        <dbReference type="RuleBase" id="RU003357"/>
    </source>
</evidence>
<dbReference type="Proteomes" id="UP000682739">
    <property type="component" value="Chromosome"/>
</dbReference>
<keyword evidence="13" id="KW-0732">Signal</keyword>
<dbReference type="InterPro" id="IPR000531">
    <property type="entry name" value="Beta-barrel_TonB"/>
</dbReference>
<dbReference type="PROSITE" id="PS52016">
    <property type="entry name" value="TONB_DEPENDENT_REC_3"/>
    <property type="match status" value="1"/>
</dbReference>
<dbReference type="Pfam" id="PF07715">
    <property type="entry name" value="Plug"/>
    <property type="match status" value="1"/>
</dbReference>
<dbReference type="SUPFAM" id="SSF56935">
    <property type="entry name" value="Porins"/>
    <property type="match status" value="1"/>
</dbReference>
<gene>
    <name evidence="16" type="ORF">J1N51_05180</name>
</gene>